<dbReference type="GO" id="GO:0046872">
    <property type="term" value="F:metal ion binding"/>
    <property type="evidence" value="ECO:0007669"/>
    <property type="project" value="UniProtKB-UniRule"/>
</dbReference>
<comment type="similarity">
    <text evidence="11">Belongs to the RtcB family.</text>
</comment>
<evidence type="ECO:0000256" key="11">
    <source>
        <dbReference type="RuleBase" id="RU371113"/>
    </source>
</evidence>
<dbReference type="Gene3D" id="3.90.1860.10">
    <property type="entry name" value="tRNA-splicing ligase RtcB"/>
    <property type="match status" value="1"/>
</dbReference>
<dbReference type="EC" id="6.5.1.-" evidence="11"/>
<keyword evidence="3 9" id="KW-0547">Nucleotide-binding</keyword>
<feature type="binding site" evidence="10">
    <location>
        <position position="282"/>
    </location>
    <ligand>
        <name>Mn(2+)</name>
        <dbReference type="ChEBI" id="CHEBI:29035"/>
        <label>2</label>
    </ligand>
</feature>
<evidence type="ECO:0000256" key="5">
    <source>
        <dbReference type="ARBA" id="ARBA00023134"/>
    </source>
</evidence>
<feature type="binding site" evidence="10">
    <location>
        <position position="251"/>
    </location>
    <ligand>
        <name>Mn(2+)</name>
        <dbReference type="ChEBI" id="CHEBI:29035"/>
        <label>1</label>
    </ligand>
</feature>
<dbReference type="GO" id="GO:0042245">
    <property type="term" value="P:RNA repair"/>
    <property type="evidence" value="ECO:0007669"/>
    <property type="project" value="UniProtKB-KW"/>
</dbReference>
<evidence type="ECO:0000256" key="1">
    <source>
        <dbReference type="ARBA" id="ARBA00022598"/>
    </source>
</evidence>
<feature type="binding site" evidence="9">
    <location>
        <position position="404"/>
    </location>
    <ligand>
        <name>GMP</name>
        <dbReference type="ChEBI" id="CHEBI:58115"/>
    </ligand>
</feature>
<dbReference type="PANTHER" id="PTHR11118:SF1">
    <property type="entry name" value="RNA-SPLICING LIGASE RTCB HOMOLOG"/>
    <property type="match status" value="1"/>
</dbReference>
<evidence type="ECO:0000256" key="10">
    <source>
        <dbReference type="PIRSR" id="PIRSR601233-3"/>
    </source>
</evidence>
<evidence type="ECO:0000256" key="2">
    <source>
        <dbReference type="ARBA" id="ARBA00022723"/>
    </source>
</evidence>
<feature type="binding site" evidence="10">
    <location>
        <position position="132"/>
    </location>
    <ligand>
        <name>Mn(2+)</name>
        <dbReference type="ChEBI" id="CHEBI:29035"/>
        <label>1</label>
    </ligand>
</feature>
<name>A0A0E3BG47_9BURK</name>
<keyword evidence="6 10" id="KW-0464">Manganese</keyword>
<comment type="catalytic activity">
    <reaction evidence="7">
        <text>a 3'-end 3'-phospho-ribonucleotide-RNA + a 5'-end dephospho-ribonucleoside-RNA + GTP = a ribonucleotidyl-ribonucleotide-RNA + GMP + diphosphate</text>
        <dbReference type="Rhea" id="RHEA:68076"/>
        <dbReference type="Rhea" id="RHEA-COMP:10463"/>
        <dbReference type="Rhea" id="RHEA-COMP:13936"/>
        <dbReference type="Rhea" id="RHEA-COMP:17355"/>
        <dbReference type="ChEBI" id="CHEBI:33019"/>
        <dbReference type="ChEBI" id="CHEBI:37565"/>
        <dbReference type="ChEBI" id="CHEBI:58115"/>
        <dbReference type="ChEBI" id="CHEBI:83062"/>
        <dbReference type="ChEBI" id="CHEBI:138284"/>
        <dbReference type="ChEBI" id="CHEBI:173118"/>
        <dbReference type="EC" id="6.5.1.8"/>
    </reaction>
</comment>
<gene>
    <name evidence="11" type="primary">rtcB</name>
    <name evidence="12" type="ORF">P245_12015</name>
</gene>
<dbReference type="GO" id="GO:0005525">
    <property type="term" value="F:GTP binding"/>
    <property type="evidence" value="ECO:0007669"/>
    <property type="project" value="UniProtKB-KW"/>
</dbReference>
<dbReference type="Pfam" id="PF01139">
    <property type="entry name" value="RtcB"/>
    <property type="match status" value="1"/>
</dbReference>
<dbReference type="GO" id="GO:0003972">
    <property type="term" value="F:RNA ligase (ATP) activity"/>
    <property type="evidence" value="ECO:0007669"/>
    <property type="project" value="TreeGrafter"/>
</dbReference>
<keyword evidence="1 11" id="KW-0436">Ligase</keyword>
<dbReference type="RefSeq" id="WP_034379399.1">
    <property type="nucleotide sequence ID" value="NZ_AWTN01000088.1"/>
</dbReference>
<dbReference type="InterPro" id="IPR036025">
    <property type="entry name" value="RtcB-like_sf"/>
</dbReference>
<keyword evidence="2 10" id="KW-0479">Metal-binding</keyword>
<comment type="caution">
    <text evidence="12">The sequence shown here is derived from an EMBL/GenBank/DDBJ whole genome shotgun (WGS) entry which is preliminary data.</text>
</comment>
<reference evidence="12 13" key="1">
    <citation type="submission" date="2013-09" db="EMBL/GenBank/DDBJ databases">
        <title>High correlation between genotypes and phenotypes of environmental bacteria Comamonas testosteroni strains.</title>
        <authorList>
            <person name="Liu L."/>
            <person name="Zhu W."/>
            <person name="Xia X."/>
            <person name="Xu B."/>
            <person name="Luo M."/>
            <person name="Wang G."/>
        </authorList>
    </citation>
    <scope>NUCLEOTIDE SEQUENCE [LARGE SCALE GENOMIC DNA]</scope>
    <source>
        <strain evidence="12 13">JL14</strain>
    </source>
</reference>
<proteinExistence type="inferred from homology"/>
<sequence length="492" mass="53942">MLLLEGALHLPDSEMRCCVPVFLSIMPHSSGKLSRLQKALSRQGIQVSYRDNIYQIHNEQAAATILLPDSLPLEHKAVSQLLDFASVADPQGHGAVCKACATPDFHPGSIAPVGAVVATSPDFVIPAAIGTDINCGIRLLSTGLTQAQAELHKSTIVQRLTRVILQNGRDVPVRSAGFKALFDEGPQAFIEQLPDVGLWQGVNRDRLQAELAECVGLQGFAGRSRYAPEALLQARELLRPPSAADLGSGNHFLEFCVVDEVYDRHAAYVVGLKKGDVTVMIHTGSRDVGFYVGRRWMDLARQQWPQGIKHPQHGLYGLSGALAQDYLQAMGVAARYAWFNRMALAELVRKELAGIAASDASRLIVDVPHNVVMTEGEFNVHRKGSTPAHDGQWALIPGSMGDYSFLVKGLGHEDWLRSCSHGAGRQVRRQDTRRMKQPLVESVWQCITLREERLIEEAPSAYKPVGPVLQAQEEAGLIRASVRLKPWLTFKA</sequence>
<feature type="binding site" evidence="9">
    <location>
        <begin position="250"/>
        <end position="254"/>
    </location>
    <ligand>
        <name>GMP</name>
        <dbReference type="ChEBI" id="CHEBI:58115"/>
    </ligand>
</feature>
<dbReference type="GO" id="GO:0170057">
    <property type="term" value="F:RNA ligase (GTP) activity"/>
    <property type="evidence" value="ECO:0007669"/>
    <property type="project" value="UniProtKB-EC"/>
</dbReference>
<evidence type="ECO:0000256" key="4">
    <source>
        <dbReference type="ARBA" id="ARBA00022800"/>
    </source>
</evidence>
<accession>A0A0E3BG47</accession>
<feature type="binding site" evidence="10">
    <location>
        <position position="369"/>
    </location>
    <ligand>
        <name>Mn(2+)</name>
        <dbReference type="ChEBI" id="CHEBI:29035"/>
        <label>2</label>
    </ligand>
</feature>
<keyword evidence="5 9" id="KW-0342">GTP-binding</keyword>
<evidence type="ECO:0000256" key="8">
    <source>
        <dbReference type="PIRSR" id="PIRSR601233-1"/>
    </source>
</evidence>
<evidence type="ECO:0000256" key="7">
    <source>
        <dbReference type="ARBA" id="ARBA00047746"/>
    </source>
</evidence>
<dbReference type="EMBL" id="AWTN01000088">
    <property type="protein sequence ID" value="KGG92363.1"/>
    <property type="molecule type" value="Genomic_DNA"/>
</dbReference>
<evidence type="ECO:0000313" key="12">
    <source>
        <dbReference type="EMBL" id="KGG92363.1"/>
    </source>
</evidence>
<dbReference type="GO" id="GO:0006396">
    <property type="term" value="P:RNA processing"/>
    <property type="evidence" value="ECO:0007669"/>
    <property type="project" value="InterPro"/>
</dbReference>
<dbReference type="SUPFAM" id="SSF103365">
    <property type="entry name" value="Hypothetical protein PH1602"/>
    <property type="match status" value="1"/>
</dbReference>
<organism evidence="12 13">
    <name type="scientific">Comamonas thiooxydans</name>
    <dbReference type="NCBI Taxonomy" id="363952"/>
    <lineage>
        <taxon>Bacteria</taxon>
        <taxon>Pseudomonadati</taxon>
        <taxon>Pseudomonadota</taxon>
        <taxon>Betaproteobacteria</taxon>
        <taxon>Burkholderiales</taxon>
        <taxon>Comamonadaceae</taxon>
        <taxon>Comamonas</taxon>
    </lineage>
</organism>
<comment type="subunit">
    <text evidence="11">Monomer.</text>
</comment>
<dbReference type="InterPro" id="IPR001233">
    <property type="entry name" value="RtcB"/>
</dbReference>
<comment type="cofactor">
    <cofactor evidence="10 11">
        <name>Mn(2+)</name>
        <dbReference type="ChEBI" id="CHEBI:29035"/>
    </cofactor>
    <text evidence="10 11">Binds 2 manganese ions per subunit.</text>
</comment>
<dbReference type="AlphaFoldDB" id="A0A0E3BG47"/>
<dbReference type="Proteomes" id="UP000029567">
    <property type="component" value="Unassembled WGS sequence"/>
</dbReference>
<evidence type="ECO:0000256" key="6">
    <source>
        <dbReference type="ARBA" id="ARBA00023211"/>
    </source>
</evidence>
<evidence type="ECO:0000256" key="3">
    <source>
        <dbReference type="ARBA" id="ARBA00022741"/>
    </source>
</evidence>
<feature type="binding site" evidence="9">
    <location>
        <begin position="369"/>
        <end position="370"/>
    </location>
    <ligand>
        <name>GMP</name>
        <dbReference type="ChEBI" id="CHEBI:58115"/>
    </ligand>
</feature>
<evidence type="ECO:0000256" key="9">
    <source>
        <dbReference type="PIRSR" id="PIRSR601233-2"/>
    </source>
</evidence>
<feature type="active site" description="GMP-histidine intermediate" evidence="8">
    <location>
        <position position="421"/>
    </location>
</feature>
<keyword evidence="4" id="KW-0692">RNA repair</keyword>
<dbReference type="PANTHER" id="PTHR11118">
    <property type="entry name" value="RNA-SPLICING LIGASE RTCB HOMOLOG"/>
    <property type="match status" value="1"/>
</dbReference>
<evidence type="ECO:0000313" key="13">
    <source>
        <dbReference type="Proteomes" id="UP000029567"/>
    </source>
</evidence>
<feature type="binding site" evidence="9">
    <location>
        <begin position="421"/>
        <end position="424"/>
    </location>
    <ligand>
        <name>GMP</name>
        <dbReference type="ChEBI" id="CHEBI:58115"/>
    </ligand>
</feature>
<feature type="binding site" evidence="9">
    <location>
        <begin position="397"/>
        <end position="400"/>
    </location>
    <ligand>
        <name>GMP</name>
        <dbReference type="ChEBI" id="CHEBI:58115"/>
    </ligand>
</feature>
<protein>
    <recommendedName>
        <fullName evidence="11">tRNA-splicing ligase RtcB</fullName>
        <ecNumber evidence="11">6.5.1.-</ecNumber>
    </recommendedName>
</protein>